<evidence type="ECO:0000313" key="1">
    <source>
        <dbReference type="EMBL" id="TEY45021.1"/>
    </source>
</evidence>
<comment type="caution">
    <text evidence="1">The sequence shown here is derived from an EMBL/GenBank/DDBJ whole genome shotgun (WGS) entry which is preliminary data.</text>
</comment>
<proteinExistence type="predicted"/>
<accession>A0A4Y8CT11</accession>
<sequence>MDASQVAAHKTTGASLIVELSESFTRRNLEWEECESGVSPQAPLDESPEQYNLPEVDNMRNWLWN</sequence>
<evidence type="ECO:0000313" key="2">
    <source>
        <dbReference type="Proteomes" id="UP000297299"/>
    </source>
</evidence>
<keyword evidence="2" id="KW-1185">Reference proteome</keyword>
<organism evidence="1 2">
    <name type="scientific">Botryotinia calthae</name>
    <dbReference type="NCBI Taxonomy" id="38488"/>
    <lineage>
        <taxon>Eukaryota</taxon>
        <taxon>Fungi</taxon>
        <taxon>Dikarya</taxon>
        <taxon>Ascomycota</taxon>
        <taxon>Pezizomycotina</taxon>
        <taxon>Leotiomycetes</taxon>
        <taxon>Helotiales</taxon>
        <taxon>Sclerotiniaceae</taxon>
        <taxon>Botryotinia</taxon>
    </lineage>
</organism>
<gene>
    <name evidence="1" type="ORF">BOTCAL_0337g00110</name>
</gene>
<dbReference type="Proteomes" id="UP000297299">
    <property type="component" value="Unassembled WGS sequence"/>
</dbReference>
<name>A0A4Y8CT11_9HELO</name>
<dbReference type="EMBL" id="PHWZ01000336">
    <property type="protein sequence ID" value="TEY45021.1"/>
    <property type="molecule type" value="Genomic_DNA"/>
</dbReference>
<reference evidence="1 2" key="1">
    <citation type="submission" date="2017-11" db="EMBL/GenBank/DDBJ databases">
        <title>Comparative genomics of Botrytis spp.</title>
        <authorList>
            <person name="Valero-Jimenez C.A."/>
            <person name="Tapia P."/>
            <person name="Veloso J."/>
            <person name="Silva-Moreno E."/>
            <person name="Staats M."/>
            <person name="Valdes J.H."/>
            <person name="Van Kan J.A.L."/>
        </authorList>
    </citation>
    <scope>NUCLEOTIDE SEQUENCE [LARGE SCALE GENOMIC DNA]</scope>
    <source>
        <strain evidence="1 2">MUCL2830</strain>
    </source>
</reference>
<dbReference type="AlphaFoldDB" id="A0A4Y8CT11"/>
<protein>
    <submittedName>
        <fullName evidence="1">Uncharacterized protein</fullName>
    </submittedName>
</protein>